<comment type="function">
    <text evidence="7">Involved in peptide bond synthesis. Stimulates efficient translation and peptide-bond synthesis on native or reconstituted 70S ribosomes in vitro. Probably functions indirectly by altering the affinity of the ribosome for aminoacyl-tRNA, thus increasing their reactivity as acceptors for peptidyl transferase.</text>
</comment>
<protein>
    <recommendedName>
        <fullName evidence="7 8">Elongation factor P</fullName>
        <shortName evidence="7">EF-P</shortName>
    </recommendedName>
</protein>
<evidence type="ECO:0000256" key="2">
    <source>
        <dbReference type="ARBA" id="ARBA00004815"/>
    </source>
</evidence>
<dbReference type="GO" id="GO:0005829">
    <property type="term" value="C:cytosol"/>
    <property type="evidence" value="ECO:0007669"/>
    <property type="project" value="UniProtKB-ARBA"/>
</dbReference>
<dbReference type="InterPro" id="IPR011768">
    <property type="entry name" value="Transl_elongation_fac_P"/>
</dbReference>
<dbReference type="NCBIfam" id="TIGR00038">
    <property type="entry name" value="efp"/>
    <property type="match status" value="1"/>
</dbReference>
<dbReference type="GO" id="GO:0003746">
    <property type="term" value="F:translation elongation factor activity"/>
    <property type="evidence" value="ECO:0007669"/>
    <property type="project" value="UniProtKB-UniRule"/>
</dbReference>
<dbReference type="Pfam" id="PF01132">
    <property type="entry name" value="EFP"/>
    <property type="match status" value="1"/>
</dbReference>
<evidence type="ECO:0000313" key="14">
    <source>
        <dbReference type="EMBL" id="MCS3952936.1"/>
    </source>
</evidence>
<dbReference type="InterPro" id="IPR014722">
    <property type="entry name" value="Rib_uL2_dom2"/>
</dbReference>
<dbReference type="GO" id="GO:0043043">
    <property type="term" value="P:peptide biosynthetic process"/>
    <property type="evidence" value="ECO:0007669"/>
    <property type="project" value="InterPro"/>
</dbReference>
<dbReference type="FunFam" id="2.40.50.140:FF:000004">
    <property type="entry name" value="Elongation factor P"/>
    <property type="match status" value="1"/>
</dbReference>
<keyword evidence="4 7" id="KW-0963">Cytoplasm</keyword>
<dbReference type="GeneID" id="83727862"/>
<evidence type="ECO:0000256" key="1">
    <source>
        <dbReference type="ARBA" id="ARBA00004496"/>
    </source>
</evidence>
<dbReference type="InterPro" id="IPR001059">
    <property type="entry name" value="Transl_elong_P/YeiP_cen"/>
</dbReference>
<gene>
    <name evidence="7" type="primary">efp</name>
    <name evidence="13" type="ORF">GGP61_001981</name>
    <name evidence="14" type="ORF">GGP83_002909</name>
    <name evidence="15" type="ORF">GGQ01_001895</name>
</gene>
<dbReference type="SUPFAM" id="SSF50104">
    <property type="entry name" value="Translation proteins SH3-like domain"/>
    <property type="match status" value="1"/>
</dbReference>
<reference evidence="13" key="1">
    <citation type="submission" date="2022-08" db="EMBL/GenBank/DDBJ databases">
        <title>Genomic Encyclopedia of Type Strains, Phase V (KMG-V): Genome sequencing to study the core and pangenomes of soil and plant-associated prokaryotes.</title>
        <authorList>
            <person name="Whitman W."/>
        </authorList>
    </citation>
    <scope>NUCLEOTIDE SEQUENCE</scope>
    <source>
        <strain evidence="14">SP2017</strain>
        <strain evidence="15">SP3012</strain>
        <strain evidence="13">SP3049</strain>
    </source>
</reference>
<keyword evidence="6 7" id="KW-0648">Protein biosynthesis</keyword>
<evidence type="ECO:0000256" key="10">
    <source>
        <dbReference type="SAM" id="MobiDB-lite"/>
    </source>
</evidence>
<evidence type="ECO:0000313" key="15">
    <source>
        <dbReference type="EMBL" id="MCS4036825.1"/>
    </source>
</evidence>
<dbReference type="InterPro" id="IPR013852">
    <property type="entry name" value="Transl_elong_P/YeiP_CS"/>
</dbReference>
<comment type="similarity">
    <text evidence="3 7 9">Belongs to the elongation factor P family.</text>
</comment>
<comment type="caution">
    <text evidence="13">The sequence shown here is derived from an EMBL/GenBank/DDBJ whole genome shotgun (WGS) entry which is preliminary data.</text>
</comment>
<dbReference type="Proteomes" id="UP001155057">
    <property type="component" value="Unassembled WGS sequence"/>
</dbReference>
<dbReference type="PROSITE" id="PS01275">
    <property type="entry name" value="EFP"/>
    <property type="match status" value="1"/>
</dbReference>
<dbReference type="EMBL" id="JANUBF010000011">
    <property type="protein sequence ID" value="MCS4036825.1"/>
    <property type="molecule type" value="Genomic_DNA"/>
</dbReference>
<dbReference type="Gene3D" id="2.30.30.30">
    <property type="match status" value="1"/>
</dbReference>
<dbReference type="SMART" id="SM01185">
    <property type="entry name" value="EFP"/>
    <property type="match status" value="1"/>
</dbReference>
<dbReference type="InterPro" id="IPR013185">
    <property type="entry name" value="Transl_elong_KOW-like"/>
</dbReference>
<dbReference type="SUPFAM" id="SSF50249">
    <property type="entry name" value="Nucleic acid-binding proteins"/>
    <property type="match status" value="2"/>
</dbReference>
<dbReference type="Gene3D" id="2.40.50.140">
    <property type="entry name" value="Nucleic acid-binding proteins"/>
    <property type="match status" value="2"/>
</dbReference>
<dbReference type="CDD" id="cd05794">
    <property type="entry name" value="S1_EF-P_repeat_2"/>
    <property type="match status" value="1"/>
</dbReference>
<dbReference type="Proteomes" id="UP001155040">
    <property type="component" value="Unassembled WGS sequence"/>
</dbReference>
<dbReference type="PANTHER" id="PTHR30053">
    <property type="entry name" value="ELONGATION FACTOR P"/>
    <property type="match status" value="1"/>
</dbReference>
<dbReference type="OMA" id="WSVVEFQ"/>
<keyword evidence="5 7" id="KW-0251">Elongation factor</keyword>
<dbReference type="AlphaFoldDB" id="A0A9X2UPX7"/>
<dbReference type="RefSeq" id="WP_011403696.1">
    <property type="nucleotide sequence ID" value="NZ_CALTRV010000021.1"/>
</dbReference>
<dbReference type="InterPro" id="IPR012340">
    <property type="entry name" value="NA-bd_OB-fold"/>
</dbReference>
<dbReference type="InterPro" id="IPR008991">
    <property type="entry name" value="Translation_prot_SH3-like_sf"/>
</dbReference>
<evidence type="ECO:0000256" key="4">
    <source>
        <dbReference type="ARBA" id="ARBA00022490"/>
    </source>
</evidence>
<evidence type="ECO:0000259" key="12">
    <source>
        <dbReference type="SMART" id="SM01185"/>
    </source>
</evidence>
<proteinExistence type="inferred from homology"/>
<evidence type="ECO:0000256" key="3">
    <source>
        <dbReference type="ARBA" id="ARBA00009479"/>
    </source>
</evidence>
<feature type="domain" description="Elongation factor P C-terminal" evidence="11">
    <location>
        <begin position="130"/>
        <end position="185"/>
    </location>
</feature>
<comment type="pathway">
    <text evidence="2 7">Protein biosynthesis; polypeptide chain elongation.</text>
</comment>
<organism evidence="13 16">
    <name type="scientific">Salinibacter ruber</name>
    <dbReference type="NCBI Taxonomy" id="146919"/>
    <lineage>
        <taxon>Bacteria</taxon>
        <taxon>Pseudomonadati</taxon>
        <taxon>Rhodothermota</taxon>
        <taxon>Rhodothermia</taxon>
        <taxon>Rhodothermales</taxon>
        <taxon>Salinibacteraceae</taxon>
        <taxon>Salinibacter</taxon>
    </lineage>
</organism>
<evidence type="ECO:0000313" key="13">
    <source>
        <dbReference type="EMBL" id="MCS3710371.1"/>
    </source>
</evidence>
<dbReference type="Pfam" id="PF08207">
    <property type="entry name" value="EFP_N"/>
    <property type="match status" value="1"/>
</dbReference>
<dbReference type="PIRSF" id="PIRSF005901">
    <property type="entry name" value="EF-P"/>
    <property type="match status" value="1"/>
</dbReference>
<dbReference type="SMR" id="A0A9X2UPX7"/>
<sequence>MADTSDFRNGMTFIWKDDLWEIVDFLHVKPGKGGAFVRTTLKNVKDGHEVEETFRAGAKVDEVRVERREHQYLYEDDYGLHFMDQESYEQFSMPPEQVEGREFLKEGGDVDIVFRADTEEPLRTEVPQKVDLEVTETTPGVKGDTAQGGDKPATLESGATIDVPLFINEGDVVRLNTETEEYETRVSAASTV</sequence>
<accession>A0A9X2UPX7</accession>
<comment type="subcellular location">
    <subcellularLocation>
        <location evidence="1 7">Cytoplasm</location>
    </subcellularLocation>
</comment>
<dbReference type="Pfam" id="PF09285">
    <property type="entry name" value="Elong-fact-P_C"/>
    <property type="match status" value="1"/>
</dbReference>
<dbReference type="EMBL" id="JANUBB010000013">
    <property type="protein sequence ID" value="MCS3952936.1"/>
    <property type="molecule type" value="Genomic_DNA"/>
</dbReference>
<evidence type="ECO:0000256" key="9">
    <source>
        <dbReference type="RuleBase" id="RU004389"/>
    </source>
</evidence>
<name>A0A9X2UPX7_9BACT</name>
<dbReference type="SMART" id="SM00841">
    <property type="entry name" value="Elong-fact-P_C"/>
    <property type="match status" value="1"/>
</dbReference>
<dbReference type="InterPro" id="IPR015365">
    <property type="entry name" value="Elong-fact-P_C"/>
</dbReference>
<feature type="domain" description="Translation elongation factor P/YeiP central" evidence="12">
    <location>
        <begin position="67"/>
        <end position="122"/>
    </location>
</feature>
<dbReference type="CDD" id="cd04470">
    <property type="entry name" value="S1_EF-P_repeat_1"/>
    <property type="match status" value="1"/>
</dbReference>
<dbReference type="EMBL" id="JANUAE010000006">
    <property type="protein sequence ID" value="MCS3710371.1"/>
    <property type="molecule type" value="Genomic_DNA"/>
</dbReference>
<dbReference type="HAMAP" id="MF_00141">
    <property type="entry name" value="EF_P"/>
    <property type="match status" value="1"/>
</dbReference>
<evidence type="ECO:0000256" key="8">
    <source>
        <dbReference type="NCBIfam" id="TIGR00038"/>
    </source>
</evidence>
<evidence type="ECO:0000256" key="5">
    <source>
        <dbReference type="ARBA" id="ARBA00022768"/>
    </source>
</evidence>
<dbReference type="FunFam" id="2.30.30.30:FF:000003">
    <property type="entry name" value="Elongation factor P"/>
    <property type="match status" value="1"/>
</dbReference>
<feature type="region of interest" description="Disordered" evidence="10">
    <location>
        <begin position="133"/>
        <end position="157"/>
    </location>
</feature>
<evidence type="ECO:0000313" key="16">
    <source>
        <dbReference type="Proteomes" id="UP001155057"/>
    </source>
</evidence>
<evidence type="ECO:0000259" key="11">
    <source>
        <dbReference type="SMART" id="SM00841"/>
    </source>
</evidence>
<evidence type="ECO:0000256" key="6">
    <source>
        <dbReference type="ARBA" id="ARBA00022917"/>
    </source>
</evidence>
<dbReference type="InterPro" id="IPR020599">
    <property type="entry name" value="Transl_elong_fac_P/YeiP"/>
</dbReference>
<dbReference type="Proteomes" id="UP001155010">
    <property type="component" value="Unassembled WGS sequence"/>
</dbReference>
<dbReference type="PANTHER" id="PTHR30053:SF12">
    <property type="entry name" value="ELONGATION FACTOR P (EF-P) FAMILY PROTEIN"/>
    <property type="match status" value="1"/>
</dbReference>
<dbReference type="NCBIfam" id="NF001810">
    <property type="entry name" value="PRK00529.1"/>
    <property type="match status" value="1"/>
</dbReference>
<evidence type="ECO:0000256" key="7">
    <source>
        <dbReference type="HAMAP-Rule" id="MF_00141"/>
    </source>
</evidence>